<dbReference type="Proteomes" id="UP000035682">
    <property type="component" value="Unplaced"/>
</dbReference>
<accession>A0A090LMP7</accession>
<dbReference type="EMBL" id="LN609530">
    <property type="protein sequence ID" value="CEF71115.1"/>
    <property type="molecule type" value="Genomic_DNA"/>
</dbReference>
<dbReference type="InterPro" id="IPR000210">
    <property type="entry name" value="BTB/POZ_dom"/>
</dbReference>
<dbReference type="Pfam" id="PF00651">
    <property type="entry name" value="BTB"/>
    <property type="match status" value="1"/>
</dbReference>
<dbReference type="WBParaSite" id="SRAE_X000044200.1">
    <property type="protein sequence ID" value="SRAE_X000044200.1"/>
    <property type="gene ID" value="WBGene00266001"/>
</dbReference>
<feature type="region of interest" description="Disordered" evidence="1">
    <location>
        <begin position="1"/>
        <end position="35"/>
    </location>
</feature>
<reference evidence="3 4" key="1">
    <citation type="submission" date="2014-09" db="EMBL/GenBank/DDBJ databases">
        <authorList>
            <person name="Martin A.A."/>
        </authorList>
    </citation>
    <scope>NUCLEOTIDE SEQUENCE</scope>
    <source>
        <strain evidence="4">ED321</strain>
        <strain evidence="3">ED321 Heterogonic</strain>
    </source>
</reference>
<organism evidence="3">
    <name type="scientific">Strongyloides ratti</name>
    <name type="common">Parasitic roundworm</name>
    <dbReference type="NCBI Taxonomy" id="34506"/>
    <lineage>
        <taxon>Eukaryota</taxon>
        <taxon>Metazoa</taxon>
        <taxon>Ecdysozoa</taxon>
        <taxon>Nematoda</taxon>
        <taxon>Chromadorea</taxon>
        <taxon>Rhabditida</taxon>
        <taxon>Tylenchina</taxon>
        <taxon>Panagrolaimomorpha</taxon>
        <taxon>Strongyloidoidea</taxon>
        <taxon>Strongyloididae</taxon>
        <taxon>Strongyloides</taxon>
    </lineage>
</organism>
<evidence type="ECO:0000313" key="3">
    <source>
        <dbReference type="EMBL" id="CEF71115.1"/>
    </source>
</evidence>
<dbReference type="SUPFAM" id="SSF54695">
    <property type="entry name" value="POZ domain"/>
    <property type="match status" value="1"/>
</dbReference>
<evidence type="ECO:0000313" key="4">
    <source>
        <dbReference type="Proteomes" id="UP000035682"/>
    </source>
</evidence>
<proteinExistence type="predicted"/>
<protein>
    <submittedName>
        <fullName evidence="3 5">BTB/POZ fold domain and BTB/POZ domain-containing protein</fullName>
    </submittedName>
</protein>
<evidence type="ECO:0000313" key="6">
    <source>
        <dbReference type="WormBase" id="SRAE_X000044200"/>
    </source>
</evidence>
<feature type="compositionally biased region" description="Basic and acidic residues" evidence="1">
    <location>
        <begin position="17"/>
        <end position="35"/>
    </location>
</feature>
<evidence type="ECO:0000256" key="1">
    <source>
        <dbReference type="SAM" id="MobiDB-lite"/>
    </source>
</evidence>
<dbReference type="AlphaFoldDB" id="A0A090LMP7"/>
<evidence type="ECO:0000259" key="2">
    <source>
        <dbReference type="Pfam" id="PF00651"/>
    </source>
</evidence>
<feature type="domain" description="BTB" evidence="2">
    <location>
        <begin position="65"/>
        <end position="159"/>
    </location>
</feature>
<dbReference type="InterPro" id="IPR011333">
    <property type="entry name" value="SKP1/BTB/POZ_sf"/>
</dbReference>
<dbReference type="WormBase" id="SRAE_X000044200">
    <property type="protein sequence ID" value="SRP02861"/>
    <property type="gene ID" value="WBGene00266001"/>
</dbReference>
<reference evidence="5" key="2">
    <citation type="submission" date="2020-12" db="UniProtKB">
        <authorList>
            <consortium name="WormBaseParasite"/>
        </authorList>
    </citation>
    <scope>IDENTIFICATION</scope>
</reference>
<dbReference type="OrthoDB" id="5866012at2759"/>
<dbReference type="GeneID" id="36383495"/>
<gene>
    <name evidence="3 5 6" type="ORF">SRAE_X000044200</name>
</gene>
<dbReference type="CTD" id="36383495"/>
<name>A0A090LMP7_STRRB</name>
<keyword evidence="4" id="KW-1185">Reference proteome</keyword>
<sequence length="304" mass="35309">MSLVLKKPKTVVYNLPPEKDSPPHDKKNKIKNDNKVEKMVDEKVMSSDSETDNNSVSKKFLSNKVIFHVKDKIFVLDKDFLINVSPLFKIIINSSYTIDSKYGIKKDIVDEKPIDIDIFLKCLQDSKNISYDNVALIMRLSTKYVVPSLIENCSNFIKNIDIKNMSLPEIVDIIKNCLKSMTFDRRFEKLILRIAMEDSIKIQALKLTHINHKLYGSVMATHFNILYMKAVENMNGHFFNLEKNKLKYSKNICKNCNKIADVVFCVGCKKDLCEKHWREKCCENNYGLMELYKIKENLVDISKD</sequence>
<evidence type="ECO:0000313" key="5">
    <source>
        <dbReference type="WBParaSite" id="SRAE_X000044200.1"/>
    </source>
</evidence>
<dbReference type="Gene3D" id="3.30.710.10">
    <property type="entry name" value="Potassium Channel Kv1.1, Chain A"/>
    <property type="match status" value="1"/>
</dbReference>
<dbReference type="RefSeq" id="XP_024510311.1">
    <property type="nucleotide sequence ID" value="XM_024644787.1"/>
</dbReference>